<reference evidence="3" key="1">
    <citation type="journal article" date="2019" name="Int. J. Syst. Evol. Microbiol.">
        <title>The Global Catalogue of Microorganisms (GCM) 10K type strain sequencing project: providing services to taxonomists for standard genome sequencing and annotation.</title>
        <authorList>
            <consortium name="The Broad Institute Genomics Platform"/>
            <consortium name="The Broad Institute Genome Sequencing Center for Infectious Disease"/>
            <person name="Wu L."/>
            <person name="Ma J."/>
        </authorList>
    </citation>
    <scope>NUCLEOTIDE SEQUENCE [LARGE SCALE GENOMIC DNA]</scope>
    <source>
        <strain evidence="3">TISTR 2562</strain>
    </source>
</reference>
<feature type="chain" id="PRO_5046401519" evidence="1">
    <location>
        <begin position="20"/>
        <end position="97"/>
    </location>
</feature>
<dbReference type="RefSeq" id="WP_386375904.1">
    <property type="nucleotide sequence ID" value="NZ_JBHUMP010000027.1"/>
</dbReference>
<comment type="caution">
    <text evidence="2">The sequence shown here is derived from an EMBL/GenBank/DDBJ whole genome shotgun (WGS) entry which is preliminary data.</text>
</comment>
<sequence>MKGLQIAAILAVLGAPAMAERANGGYVGCITEDALDEFITAAVNDDNRQMQALLGVSCMPIGGLEYSMVDRGFMTSEIRVYTGQGSVRLFTPSEAVR</sequence>
<accession>A0ABW5U9Q9</accession>
<proteinExistence type="predicted"/>
<name>A0ABW5U9Q9_9RHOB</name>
<feature type="signal peptide" evidence="1">
    <location>
        <begin position="1"/>
        <end position="19"/>
    </location>
</feature>
<protein>
    <submittedName>
        <fullName evidence="2">Uncharacterized protein</fullName>
    </submittedName>
</protein>
<evidence type="ECO:0000313" key="2">
    <source>
        <dbReference type="EMBL" id="MFD2741477.1"/>
    </source>
</evidence>
<dbReference type="EMBL" id="JBHUMP010000027">
    <property type="protein sequence ID" value="MFD2741477.1"/>
    <property type="molecule type" value="Genomic_DNA"/>
</dbReference>
<gene>
    <name evidence="2" type="ORF">ACFSUD_18040</name>
</gene>
<keyword evidence="3" id="KW-1185">Reference proteome</keyword>
<evidence type="ECO:0000256" key="1">
    <source>
        <dbReference type="SAM" id="SignalP"/>
    </source>
</evidence>
<keyword evidence="1" id="KW-0732">Signal</keyword>
<dbReference type="Proteomes" id="UP001597474">
    <property type="component" value="Unassembled WGS sequence"/>
</dbReference>
<organism evidence="2 3">
    <name type="scientific">Sulfitobacter aestuarii</name>
    <dbReference type="NCBI Taxonomy" id="2161676"/>
    <lineage>
        <taxon>Bacteria</taxon>
        <taxon>Pseudomonadati</taxon>
        <taxon>Pseudomonadota</taxon>
        <taxon>Alphaproteobacteria</taxon>
        <taxon>Rhodobacterales</taxon>
        <taxon>Roseobacteraceae</taxon>
        <taxon>Sulfitobacter</taxon>
    </lineage>
</organism>
<evidence type="ECO:0000313" key="3">
    <source>
        <dbReference type="Proteomes" id="UP001597474"/>
    </source>
</evidence>